<dbReference type="Proteomes" id="UP001220702">
    <property type="component" value="Unassembled WGS sequence"/>
</dbReference>
<dbReference type="AlphaFoldDB" id="A0AAW6HRQ3"/>
<dbReference type="EMBL" id="JAJKGN010000001">
    <property type="protein sequence ID" value="MDC6407368.1"/>
    <property type="molecule type" value="Genomic_DNA"/>
</dbReference>
<protein>
    <submittedName>
        <fullName evidence="1">Uncharacterized protein</fullName>
    </submittedName>
</protein>
<name>A0AAW6HRQ3_XYLFS</name>
<sequence>MRGYCDLEQLRTVYCLSDLCTFHTAMVEWDALQHDALTPCDDSRRIPDPPWRGR</sequence>
<dbReference type="RefSeq" id="WP_014607750.1">
    <property type="nucleotide sequence ID" value="NZ_CP064325.1"/>
</dbReference>
<accession>A0AAW6HRQ3</accession>
<evidence type="ECO:0000313" key="3">
    <source>
        <dbReference type="Proteomes" id="UP001220702"/>
    </source>
</evidence>
<organism evidence="1 3">
    <name type="scientific">Xylella fastidiosa subsp. multiplex</name>
    <dbReference type="NCBI Taxonomy" id="644357"/>
    <lineage>
        <taxon>Bacteria</taxon>
        <taxon>Pseudomonadati</taxon>
        <taxon>Pseudomonadota</taxon>
        <taxon>Gammaproteobacteria</taxon>
        <taxon>Lysobacterales</taxon>
        <taxon>Lysobacteraceae</taxon>
        <taxon>Xylella</taxon>
    </lineage>
</organism>
<proteinExistence type="predicted"/>
<dbReference type="EMBL" id="JAJKGN010000002">
    <property type="protein sequence ID" value="MDC6409088.1"/>
    <property type="molecule type" value="Genomic_DNA"/>
</dbReference>
<gene>
    <name evidence="1" type="ORF">LOK82_01200</name>
    <name evidence="2" type="ORF">LOK82_10815</name>
</gene>
<reference evidence="1" key="2">
    <citation type="journal article" date="2023" name="Commun. Biol.">
        <title>Suspicions of two bridgehead invasions of Xylella fastidiosa subsp. multiplex in France.</title>
        <authorList>
            <person name="Dupas E."/>
            <person name="Durand K."/>
            <person name="Rieux A."/>
            <person name="Briand M."/>
            <person name="Pruvost O."/>
            <person name="Cunty A."/>
            <person name="Denance N."/>
            <person name="Donnadieu C."/>
            <person name="Legendre B."/>
            <person name="Lopez-Roques C."/>
            <person name="Cesbron S."/>
            <person name="Ravigne V."/>
            <person name="Jacques M.A."/>
        </authorList>
    </citation>
    <scope>NUCLEOTIDE SEQUENCE</scope>
    <source>
        <strain evidence="1">CFBP8070</strain>
    </source>
</reference>
<reference evidence="1" key="1">
    <citation type="submission" date="2021-11" db="EMBL/GenBank/DDBJ databases">
        <authorList>
            <person name="Denance N."/>
            <person name="Briand M."/>
            <person name="Dupas E."/>
            <person name="Durand K."/>
            <person name="Legendre B."/>
            <person name="Cunty A."/>
            <person name="Donnadieu C."/>
            <person name="Lopez Roques C."/>
            <person name="Cesbron S."/>
            <person name="Jacques M.A."/>
        </authorList>
    </citation>
    <scope>NUCLEOTIDE SEQUENCE</scope>
    <source>
        <strain evidence="1">CFBP8070</strain>
    </source>
</reference>
<comment type="caution">
    <text evidence="1">The sequence shown here is derived from an EMBL/GenBank/DDBJ whole genome shotgun (WGS) entry which is preliminary data.</text>
</comment>
<evidence type="ECO:0000313" key="1">
    <source>
        <dbReference type="EMBL" id="MDC6407368.1"/>
    </source>
</evidence>
<evidence type="ECO:0000313" key="2">
    <source>
        <dbReference type="EMBL" id="MDC6409088.1"/>
    </source>
</evidence>